<dbReference type="AlphaFoldDB" id="A0A9W6XK26"/>
<accession>A0A9W6XK26</accession>
<gene>
    <name evidence="1" type="ORF">Pfra01_001220400</name>
</gene>
<protein>
    <submittedName>
        <fullName evidence="1">Unnamed protein product</fullName>
    </submittedName>
</protein>
<evidence type="ECO:0000313" key="1">
    <source>
        <dbReference type="EMBL" id="GMF40149.1"/>
    </source>
</evidence>
<organism evidence="1 2">
    <name type="scientific">Phytophthora fragariaefolia</name>
    <dbReference type="NCBI Taxonomy" id="1490495"/>
    <lineage>
        <taxon>Eukaryota</taxon>
        <taxon>Sar</taxon>
        <taxon>Stramenopiles</taxon>
        <taxon>Oomycota</taxon>
        <taxon>Peronosporomycetes</taxon>
        <taxon>Peronosporales</taxon>
        <taxon>Peronosporaceae</taxon>
        <taxon>Phytophthora</taxon>
    </lineage>
</organism>
<evidence type="ECO:0000313" key="2">
    <source>
        <dbReference type="Proteomes" id="UP001165121"/>
    </source>
</evidence>
<name>A0A9W6XK26_9STRA</name>
<proteinExistence type="predicted"/>
<dbReference type="Proteomes" id="UP001165121">
    <property type="component" value="Unassembled WGS sequence"/>
</dbReference>
<keyword evidence="2" id="KW-1185">Reference proteome</keyword>
<dbReference type="EMBL" id="BSXT01001228">
    <property type="protein sequence ID" value="GMF40149.1"/>
    <property type="molecule type" value="Genomic_DNA"/>
</dbReference>
<comment type="caution">
    <text evidence="1">The sequence shown here is derived from an EMBL/GenBank/DDBJ whole genome shotgun (WGS) entry which is preliminary data.</text>
</comment>
<reference evidence="1" key="1">
    <citation type="submission" date="2023-04" db="EMBL/GenBank/DDBJ databases">
        <title>Phytophthora fragariaefolia NBRC 109709.</title>
        <authorList>
            <person name="Ichikawa N."/>
            <person name="Sato H."/>
            <person name="Tonouchi N."/>
        </authorList>
    </citation>
    <scope>NUCLEOTIDE SEQUENCE</scope>
    <source>
        <strain evidence="1">NBRC 109709</strain>
    </source>
</reference>
<sequence length="188" mass="21105">MHCSQSMAAFAVVVLAESSRRCSKCGASIPKLSVSLPRHLNEISPSYVLCYQTRVPNLILLTDWYSRQHARHSLRSASVSALSANLKHCSSAGNSIWRLVRGVRVREKPKDVLNEDVPHDLHGDFGNDEPYHDHLQLRIMLVRELLAKDIQSALFKRPTIDIRHSTVQVMQILNGTPRTTPEGYPTAC</sequence>